<dbReference type="WBParaSite" id="Pan_g15068.t1">
    <property type="protein sequence ID" value="Pan_g15068.t1"/>
    <property type="gene ID" value="Pan_g15068"/>
</dbReference>
<evidence type="ECO:0000256" key="2">
    <source>
        <dbReference type="SAM" id="Phobius"/>
    </source>
</evidence>
<proteinExistence type="predicted"/>
<evidence type="ECO:0000313" key="4">
    <source>
        <dbReference type="WBParaSite" id="Pan_g15068.t1"/>
    </source>
</evidence>
<sequence length="66" mass="7167">MKPHYTSPHLGCLSQGASPLPRARARRGRSVPKVGPITKKGLSIEARAFWLLAAFVLFPAGSCFFI</sequence>
<reference evidence="3" key="1">
    <citation type="journal article" date="2013" name="Genetics">
        <title>The draft genome and transcriptome of Panagrellus redivivus are shaped by the harsh demands of a free-living lifestyle.</title>
        <authorList>
            <person name="Srinivasan J."/>
            <person name="Dillman A.R."/>
            <person name="Macchietto M.G."/>
            <person name="Heikkinen L."/>
            <person name="Lakso M."/>
            <person name="Fracchia K.M."/>
            <person name="Antoshechkin I."/>
            <person name="Mortazavi A."/>
            <person name="Wong G."/>
            <person name="Sternberg P.W."/>
        </authorList>
    </citation>
    <scope>NUCLEOTIDE SEQUENCE [LARGE SCALE GENOMIC DNA]</scope>
    <source>
        <strain evidence="3">MT8872</strain>
    </source>
</reference>
<organism evidence="3 4">
    <name type="scientific">Panagrellus redivivus</name>
    <name type="common">Microworm</name>
    <dbReference type="NCBI Taxonomy" id="6233"/>
    <lineage>
        <taxon>Eukaryota</taxon>
        <taxon>Metazoa</taxon>
        <taxon>Ecdysozoa</taxon>
        <taxon>Nematoda</taxon>
        <taxon>Chromadorea</taxon>
        <taxon>Rhabditida</taxon>
        <taxon>Tylenchina</taxon>
        <taxon>Panagrolaimomorpha</taxon>
        <taxon>Panagrolaimoidea</taxon>
        <taxon>Panagrolaimidae</taxon>
        <taxon>Panagrellus</taxon>
    </lineage>
</organism>
<keyword evidence="2" id="KW-0812">Transmembrane</keyword>
<keyword evidence="2" id="KW-1133">Transmembrane helix</keyword>
<keyword evidence="2" id="KW-0472">Membrane</keyword>
<evidence type="ECO:0000256" key="1">
    <source>
        <dbReference type="SAM" id="MobiDB-lite"/>
    </source>
</evidence>
<accession>A0A7E4V0H8</accession>
<evidence type="ECO:0000313" key="3">
    <source>
        <dbReference type="Proteomes" id="UP000492821"/>
    </source>
</evidence>
<feature type="region of interest" description="Disordered" evidence="1">
    <location>
        <begin position="1"/>
        <end position="32"/>
    </location>
</feature>
<dbReference type="Proteomes" id="UP000492821">
    <property type="component" value="Unassembled WGS sequence"/>
</dbReference>
<name>A0A7E4V0H8_PANRE</name>
<keyword evidence="3" id="KW-1185">Reference proteome</keyword>
<feature type="transmembrane region" description="Helical" evidence="2">
    <location>
        <begin position="48"/>
        <end position="65"/>
    </location>
</feature>
<dbReference type="AlphaFoldDB" id="A0A7E4V0H8"/>
<reference evidence="4" key="2">
    <citation type="submission" date="2020-10" db="UniProtKB">
        <authorList>
            <consortium name="WormBaseParasite"/>
        </authorList>
    </citation>
    <scope>IDENTIFICATION</scope>
</reference>
<protein>
    <submittedName>
        <fullName evidence="4">Uncharacterized protein</fullName>
    </submittedName>
</protein>